<evidence type="ECO:0000313" key="2">
    <source>
        <dbReference type="EMBL" id="MED6285779.1"/>
    </source>
</evidence>
<protein>
    <recommendedName>
        <fullName evidence="4">Secreted protein</fullName>
    </recommendedName>
</protein>
<reference evidence="2 3" key="1">
    <citation type="submission" date="2021-06" db="EMBL/GenBank/DDBJ databases">
        <authorList>
            <person name="Palmer J.M."/>
        </authorList>
    </citation>
    <scope>NUCLEOTIDE SEQUENCE [LARGE SCALE GENOMIC DNA]</scope>
    <source>
        <strain evidence="2 3">CL_MEX2019</strain>
        <tissue evidence="2">Muscle</tissue>
    </source>
</reference>
<comment type="caution">
    <text evidence="2">The sequence shown here is derived from an EMBL/GenBank/DDBJ whole genome shotgun (WGS) entry which is preliminary data.</text>
</comment>
<organism evidence="2 3">
    <name type="scientific">Characodon lateralis</name>
    <dbReference type="NCBI Taxonomy" id="208331"/>
    <lineage>
        <taxon>Eukaryota</taxon>
        <taxon>Metazoa</taxon>
        <taxon>Chordata</taxon>
        <taxon>Craniata</taxon>
        <taxon>Vertebrata</taxon>
        <taxon>Euteleostomi</taxon>
        <taxon>Actinopterygii</taxon>
        <taxon>Neopterygii</taxon>
        <taxon>Teleostei</taxon>
        <taxon>Neoteleostei</taxon>
        <taxon>Acanthomorphata</taxon>
        <taxon>Ovalentaria</taxon>
        <taxon>Atherinomorphae</taxon>
        <taxon>Cyprinodontiformes</taxon>
        <taxon>Goodeidae</taxon>
        <taxon>Characodon</taxon>
    </lineage>
</organism>
<accession>A0ABU7EGL4</accession>
<evidence type="ECO:0008006" key="4">
    <source>
        <dbReference type="Google" id="ProtNLM"/>
    </source>
</evidence>
<proteinExistence type="predicted"/>
<gene>
    <name evidence="2" type="ORF">CHARACLAT_032601</name>
</gene>
<evidence type="ECO:0000256" key="1">
    <source>
        <dbReference type="SAM" id="MobiDB-lite"/>
    </source>
</evidence>
<sequence length="109" mass="11807">MENRRVTGGACLLISQCAIRERTASTSVPECFATNGAASSSRSLFGLRNHKYPRAAEFHLLSSTQARVSSKRPEHLSGSTRPLPGGYPAPVHCPTPGPEFFLCFRSCVK</sequence>
<dbReference type="Proteomes" id="UP001352852">
    <property type="component" value="Unassembled WGS sequence"/>
</dbReference>
<keyword evidence="3" id="KW-1185">Reference proteome</keyword>
<name>A0ABU7EGL4_9TELE</name>
<evidence type="ECO:0000313" key="3">
    <source>
        <dbReference type="Proteomes" id="UP001352852"/>
    </source>
</evidence>
<dbReference type="EMBL" id="JAHUTJ010055126">
    <property type="protein sequence ID" value="MED6285779.1"/>
    <property type="molecule type" value="Genomic_DNA"/>
</dbReference>
<feature type="region of interest" description="Disordered" evidence="1">
    <location>
        <begin position="63"/>
        <end position="87"/>
    </location>
</feature>